<proteinExistence type="predicted"/>
<dbReference type="RefSeq" id="XP_018237769.1">
    <property type="nucleotide sequence ID" value="XM_018398710.1"/>
</dbReference>
<dbReference type="KEGG" id="fox:FOXG_18581"/>
<evidence type="ECO:0000313" key="1">
    <source>
        <dbReference type="EMBL" id="KNA99723.1"/>
    </source>
</evidence>
<evidence type="ECO:0000313" key="2">
    <source>
        <dbReference type="Proteomes" id="UP000009097"/>
    </source>
</evidence>
<dbReference type="EMBL" id="DS231698">
    <property type="protein sequence ID" value="KNA99723.1"/>
    <property type="molecule type" value="Genomic_DNA"/>
</dbReference>
<name>A0A0J9UJZ5_FUSO4</name>
<dbReference type="VEuPathDB" id="FungiDB:FOXG_18581"/>
<dbReference type="AlphaFoldDB" id="A0A0J9UJZ5"/>
<gene>
    <name evidence="1" type="ORF">FOXG_18581</name>
</gene>
<reference evidence="1" key="2">
    <citation type="journal article" date="2010" name="Nature">
        <title>Comparative genomics reveals mobile pathogenicity chromosomes in Fusarium.</title>
        <authorList>
            <person name="Ma L.J."/>
            <person name="van der Does H.C."/>
            <person name="Borkovich K.A."/>
            <person name="Coleman J.J."/>
            <person name="Daboussi M.J."/>
            <person name="Di Pietro A."/>
            <person name="Dufresne M."/>
            <person name="Freitag M."/>
            <person name="Grabherr M."/>
            <person name="Henrissat B."/>
            <person name="Houterman P.M."/>
            <person name="Kang S."/>
            <person name="Shim W.B."/>
            <person name="Woloshuk C."/>
            <person name="Xie X."/>
            <person name="Xu J.R."/>
            <person name="Antoniw J."/>
            <person name="Baker S.E."/>
            <person name="Bluhm B.H."/>
            <person name="Breakspear A."/>
            <person name="Brown D.W."/>
            <person name="Butchko R.A."/>
            <person name="Chapman S."/>
            <person name="Coulson R."/>
            <person name="Coutinho P.M."/>
            <person name="Danchin E.G."/>
            <person name="Diener A."/>
            <person name="Gale L.R."/>
            <person name="Gardiner D.M."/>
            <person name="Goff S."/>
            <person name="Hammond-Kosack K.E."/>
            <person name="Hilburn K."/>
            <person name="Hua-Van A."/>
            <person name="Jonkers W."/>
            <person name="Kazan K."/>
            <person name="Kodira C.D."/>
            <person name="Koehrsen M."/>
            <person name="Kumar L."/>
            <person name="Lee Y.H."/>
            <person name="Li L."/>
            <person name="Manners J.M."/>
            <person name="Miranda-Saavedra D."/>
            <person name="Mukherjee M."/>
            <person name="Park G."/>
            <person name="Park J."/>
            <person name="Park S.Y."/>
            <person name="Proctor R.H."/>
            <person name="Regev A."/>
            <person name="Ruiz-Roldan M.C."/>
            <person name="Sain D."/>
            <person name="Sakthikumar S."/>
            <person name="Sykes S."/>
            <person name="Schwartz D.C."/>
            <person name="Turgeon B.G."/>
            <person name="Wapinski I."/>
            <person name="Yoder O."/>
            <person name="Young S."/>
            <person name="Zeng Q."/>
            <person name="Zhou S."/>
            <person name="Galagan J."/>
            <person name="Cuomo C.A."/>
            <person name="Kistler H.C."/>
            <person name="Rep M."/>
        </authorList>
    </citation>
    <scope>NUCLEOTIDE SEQUENCE [LARGE SCALE GENOMIC DNA]</scope>
    <source>
        <strain evidence="1">4287</strain>
    </source>
</reference>
<organism evidence="1 2">
    <name type="scientific">Fusarium oxysporum f. sp. lycopersici (strain 4287 / CBS 123668 / FGSC 9935 / NRRL 34936)</name>
    <name type="common">Fusarium vascular wilt of tomato</name>
    <dbReference type="NCBI Taxonomy" id="426428"/>
    <lineage>
        <taxon>Eukaryota</taxon>
        <taxon>Fungi</taxon>
        <taxon>Dikarya</taxon>
        <taxon>Ascomycota</taxon>
        <taxon>Pezizomycotina</taxon>
        <taxon>Sordariomycetes</taxon>
        <taxon>Hypocreomycetidae</taxon>
        <taxon>Hypocreales</taxon>
        <taxon>Nectriaceae</taxon>
        <taxon>Fusarium</taxon>
        <taxon>Fusarium oxysporum species complex</taxon>
    </lineage>
</organism>
<sequence>MILKRKKHTATKCDSWEPNGIVILGRKFLTRLRRKLLTHPAYSRASQLMVVSGSYTQHFHGPEGKALEESAMHWRWKSAVTRSKNLVAPFMKIPETVPTLTSMAPEMGKGTSLKILLHVERIELCQRVSMTNPILATKGLIFRLAIPLITCRTIIY</sequence>
<reference evidence="1" key="1">
    <citation type="submission" date="2007-04" db="EMBL/GenBank/DDBJ databases">
        <authorList>
            <consortium name="The Broad Institute Genome Sequencing Platform"/>
            <person name="Birren B."/>
            <person name="Lander E."/>
            <person name="Galagan J."/>
            <person name="Nusbaum C."/>
            <person name="Devon K."/>
            <person name="Ma L.-J."/>
            <person name="Jaffe D."/>
            <person name="Butler J."/>
            <person name="Alvarez P."/>
            <person name="Gnerre S."/>
            <person name="Grabherr M."/>
            <person name="Kleber M."/>
            <person name="Mauceli E."/>
            <person name="Brockman W."/>
            <person name="MacCallum I.A."/>
            <person name="Young S."/>
            <person name="LaButti K."/>
            <person name="DeCaprio D."/>
            <person name="Crawford M."/>
            <person name="Koehrsen M."/>
            <person name="Engels R."/>
            <person name="Montgomery P."/>
            <person name="Pearson M."/>
            <person name="Howarth C."/>
            <person name="Larson L."/>
            <person name="White J."/>
            <person name="O'Leary S."/>
            <person name="Kodira C."/>
            <person name="Zeng Q."/>
            <person name="Yandava C."/>
            <person name="Alvarado L."/>
            <person name="Kistler C."/>
            <person name="Shim W.-B."/>
            <person name="Kang S."/>
            <person name="Woloshuk C."/>
        </authorList>
    </citation>
    <scope>NUCLEOTIDE SEQUENCE</scope>
    <source>
        <strain evidence="1">4287</strain>
    </source>
</reference>
<dbReference type="GeneID" id="28959287"/>
<protein>
    <submittedName>
        <fullName evidence="1">Uncharacterized protein</fullName>
    </submittedName>
</protein>
<accession>A0A0J9UJZ5</accession>
<dbReference type="Proteomes" id="UP000009097">
    <property type="component" value="Unassembled WGS sequence"/>
</dbReference>